<feature type="transmembrane region" description="Helical" evidence="9">
    <location>
        <begin position="172"/>
        <end position="193"/>
    </location>
</feature>
<comment type="similarity">
    <text evidence="2">Belongs to the GSP F family.</text>
</comment>
<organism evidence="11 12">
    <name type="scientific">Algimonas arctica</name>
    <dbReference type="NCBI Taxonomy" id="1479486"/>
    <lineage>
        <taxon>Bacteria</taxon>
        <taxon>Pseudomonadati</taxon>
        <taxon>Pseudomonadota</taxon>
        <taxon>Alphaproteobacteria</taxon>
        <taxon>Maricaulales</taxon>
        <taxon>Robiginitomaculaceae</taxon>
        <taxon>Algimonas</taxon>
    </lineage>
</organism>
<gene>
    <name evidence="11" type="primary">pulF</name>
    <name evidence="11" type="ORF">GCM10009069_08030</name>
</gene>
<evidence type="ECO:0000256" key="9">
    <source>
        <dbReference type="SAM" id="Phobius"/>
    </source>
</evidence>
<keyword evidence="3" id="KW-1003">Cell membrane</keyword>
<reference evidence="11" key="1">
    <citation type="journal article" date="2014" name="Int. J. Syst. Evol. Microbiol.">
        <title>Complete genome sequence of Corynebacterium casei LMG S-19264T (=DSM 44701T), isolated from a smear-ripened cheese.</title>
        <authorList>
            <consortium name="US DOE Joint Genome Institute (JGI-PGF)"/>
            <person name="Walter F."/>
            <person name="Albersmeier A."/>
            <person name="Kalinowski J."/>
            <person name="Ruckert C."/>
        </authorList>
    </citation>
    <scope>NUCLEOTIDE SEQUENCE</scope>
    <source>
        <strain evidence="11">KCTC 32513</strain>
    </source>
</reference>
<keyword evidence="12" id="KW-1185">Reference proteome</keyword>
<evidence type="ECO:0000313" key="12">
    <source>
        <dbReference type="Proteomes" id="UP000634004"/>
    </source>
</evidence>
<protein>
    <submittedName>
        <fullName evidence="11">Type II secretion system protein GspF</fullName>
    </submittedName>
</protein>
<keyword evidence="7 9" id="KW-0472">Membrane</keyword>
<reference evidence="11" key="2">
    <citation type="submission" date="2020-09" db="EMBL/GenBank/DDBJ databases">
        <authorList>
            <person name="Sun Q."/>
            <person name="Kim S."/>
        </authorList>
    </citation>
    <scope>NUCLEOTIDE SEQUENCE</scope>
    <source>
        <strain evidence="11">KCTC 32513</strain>
    </source>
</reference>
<dbReference type="GO" id="GO:0005886">
    <property type="term" value="C:plasma membrane"/>
    <property type="evidence" value="ECO:0007669"/>
    <property type="project" value="UniProtKB-SubCell"/>
</dbReference>
<evidence type="ECO:0000256" key="8">
    <source>
        <dbReference type="SAM" id="MobiDB-lite"/>
    </source>
</evidence>
<evidence type="ECO:0000256" key="1">
    <source>
        <dbReference type="ARBA" id="ARBA00004429"/>
    </source>
</evidence>
<dbReference type="Proteomes" id="UP000634004">
    <property type="component" value="Unassembled WGS sequence"/>
</dbReference>
<accession>A0A8J3G1I9</accession>
<feature type="region of interest" description="Disordered" evidence="8">
    <location>
        <begin position="42"/>
        <end position="63"/>
    </location>
</feature>
<keyword evidence="5 9" id="KW-0812">Transmembrane</keyword>
<evidence type="ECO:0000313" key="11">
    <source>
        <dbReference type="EMBL" id="GHA87142.1"/>
    </source>
</evidence>
<dbReference type="FunFam" id="1.20.81.30:FF:000001">
    <property type="entry name" value="Type II secretion system protein F"/>
    <property type="match status" value="2"/>
</dbReference>
<dbReference type="PANTHER" id="PTHR30012:SF0">
    <property type="entry name" value="TYPE II SECRETION SYSTEM PROTEIN F-RELATED"/>
    <property type="match status" value="1"/>
</dbReference>
<dbReference type="PANTHER" id="PTHR30012">
    <property type="entry name" value="GENERAL SECRETION PATHWAY PROTEIN"/>
    <property type="match status" value="1"/>
</dbReference>
<feature type="domain" description="Type II secretion system protein GspF" evidence="10">
    <location>
        <begin position="72"/>
        <end position="194"/>
    </location>
</feature>
<evidence type="ECO:0000256" key="5">
    <source>
        <dbReference type="ARBA" id="ARBA00022692"/>
    </source>
</evidence>
<evidence type="ECO:0000256" key="6">
    <source>
        <dbReference type="ARBA" id="ARBA00022989"/>
    </source>
</evidence>
<dbReference type="EMBL" id="BMZH01000002">
    <property type="protein sequence ID" value="GHA87142.1"/>
    <property type="molecule type" value="Genomic_DNA"/>
</dbReference>
<dbReference type="InterPro" id="IPR042094">
    <property type="entry name" value="T2SS_GspF_sf"/>
</dbReference>
<dbReference type="Pfam" id="PF00482">
    <property type="entry name" value="T2SSF"/>
    <property type="match status" value="2"/>
</dbReference>
<dbReference type="AlphaFoldDB" id="A0A8J3G1I9"/>
<name>A0A8J3G1I9_9PROT</name>
<sequence length="405" mass="43743">MDAFDYAALDASGTRRKGTLMAGSARAARDQLRARQLTPVEIKPSRQKSNSGERETAAKGGRIKRAHITRAARQLAILISASTPVEEALRITALQFEKSRLRGVLLDARSQVMEGARLSEALARHADVFDSLFTSMVAAGETAGQLGPVLERRADDMEAADAIRRKILGATVYPILLLAIALIVTVILLTLVVPKVAEQFTILGEELPPLTRGTIAASEFLQSNWWVILIVIGGAYGLFSVWKRSEAGRRQWDGTKLRLPLIGRIIRNLEAARFSRTIAGLISAGTPALTAMETARHTLRNVVMRRAVGDAALRVREGTAISAALKQTHVFPPLVVQMVLGGEASGKTGPMFAKSADYLEGEFEAATQIFLSLLEPLIIIVIGGIVLLIAAAIFLPILQLNTLSF</sequence>
<keyword evidence="4" id="KW-0997">Cell inner membrane</keyword>
<feature type="transmembrane region" description="Helical" evidence="9">
    <location>
        <begin position="225"/>
        <end position="242"/>
    </location>
</feature>
<keyword evidence="6 9" id="KW-1133">Transmembrane helix</keyword>
<evidence type="ECO:0000256" key="3">
    <source>
        <dbReference type="ARBA" id="ARBA00022475"/>
    </source>
</evidence>
<dbReference type="PRINTS" id="PR00812">
    <property type="entry name" value="BCTERIALGSPF"/>
</dbReference>
<dbReference type="GO" id="GO:0015628">
    <property type="term" value="P:protein secretion by the type II secretion system"/>
    <property type="evidence" value="ECO:0007669"/>
    <property type="project" value="TreeGrafter"/>
</dbReference>
<dbReference type="RefSeq" id="WP_189495654.1">
    <property type="nucleotide sequence ID" value="NZ_BMZH01000002.1"/>
</dbReference>
<feature type="transmembrane region" description="Helical" evidence="9">
    <location>
        <begin position="377"/>
        <end position="398"/>
    </location>
</feature>
<dbReference type="InterPro" id="IPR018076">
    <property type="entry name" value="T2SS_GspF_dom"/>
</dbReference>
<proteinExistence type="inferred from homology"/>
<evidence type="ECO:0000256" key="2">
    <source>
        <dbReference type="ARBA" id="ARBA00005745"/>
    </source>
</evidence>
<evidence type="ECO:0000256" key="7">
    <source>
        <dbReference type="ARBA" id="ARBA00023136"/>
    </source>
</evidence>
<feature type="domain" description="Type II secretion system protein GspF" evidence="10">
    <location>
        <begin position="274"/>
        <end position="396"/>
    </location>
</feature>
<comment type="subcellular location">
    <subcellularLocation>
        <location evidence="1">Cell inner membrane</location>
        <topology evidence="1">Multi-pass membrane protein</topology>
    </subcellularLocation>
</comment>
<dbReference type="InterPro" id="IPR003004">
    <property type="entry name" value="GspF/PilC"/>
</dbReference>
<evidence type="ECO:0000256" key="4">
    <source>
        <dbReference type="ARBA" id="ARBA00022519"/>
    </source>
</evidence>
<comment type="caution">
    <text evidence="11">The sequence shown here is derived from an EMBL/GenBank/DDBJ whole genome shotgun (WGS) entry which is preliminary data.</text>
</comment>
<dbReference type="Gene3D" id="1.20.81.30">
    <property type="entry name" value="Type II secretion system (T2SS), domain F"/>
    <property type="match status" value="2"/>
</dbReference>
<evidence type="ECO:0000259" key="10">
    <source>
        <dbReference type="Pfam" id="PF00482"/>
    </source>
</evidence>